<name>A0ABZ2NNN0_9BRAD</name>
<reference evidence="2" key="1">
    <citation type="journal article" date="2021" name="Int. J. Syst. Evol. Microbiol.">
        <title>Bradyrhizobium septentrionale sp. nov. (sv. septentrionale) and Bradyrhizobium quebecense sp. nov. (sv. septentrionale) associated with legumes native to Canada possess rearranged symbiosis genes and numerous insertion sequences.</title>
        <authorList>
            <person name="Bromfield E.S.P."/>
            <person name="Cloutier S."/>
        </authorList>
    </citation>
    <scope>NUCLEOTIDE SEQUENCE</scope>
    <source>
        <strain evidence="2">5S5</strain>
    </source>
</reference>
<keyword evidence="3" id="KW-1185">Reference proteome</keyword>
<evidence type="ECO:0000313" key="2">
    <source>
        <dbReference type="EMBL" id="WXC76420.1"/>
    </source>
</evidence>
<feature type="transmembrane region" description="Helical" evidence="1">
    <location>
        <begin position="18"/>
        <end position="35"/>
    </location>
</feature>
<keyword evidence="1" id="KW-0812">Transmembrane</keyword>
<proteinExistence type="predicted"/>
<gene>
    <name evidence="2" type="ORF">WDK88_23210</name>
</gene>
<sequence>MQFLIQPFHILGFEGQNWMLIVVGVVVAFVLYVWATRERV</sequence>
<dbReference type="RefSeq" id="WP_275948999.1">
    <property type="nucleotide sequence ID" value="NZ_CP088288.1"/>
</dbReference>
<dbReference type="EMBL" id="CP147711">
    <property type="protein sequence ID" value="WXC76420.1"/>
    <property type="molecule type" value="Genomic_DNA"/>
</dbReference>
<evidence type="ECO:0000256" key="1">
    <source>
        <dbReference type="SAM" id="Phobius"/>
    </source>
</evidence>
<dbReference type="Proteomes" id="UP001432046">
    <property type="component" value="Chromosome"/>
</dbReference>
<organism evidence="2 3">
    <name type="scientific">Bradyrhizobium septentrionale</name>
    <dbReference type="NCBI Taxonomy" id="1404411"/>
    <lineage>
        <taxon>Bacteria</taxon>
        <taxon>Pseudomonadati</taxon>
        <taxon>Pseudomonadota</taxon>
        <taxon>Alphaproteobacteria</taxon>
        <taxon>Hyphomicrobiales</taxon>
        <taxon>Nitrobacteraceae</taxon>
        <taxon>Bradyrhizobium</taxon>
    </lineage>
</organism>
<protein>
    <recommendedName>
        <fullName evidence="4">Prolipoprotein diacylglyceryl transferase</fullName>
    </recommendedName>
</protein>
<accession>A0ABZ2NNN0</accession>
<reference evidence="2" key="2">
    <citation type="submission" date="2024-03" db="EMBL/GenBank/DDBJ databases">
        <authorList>
            <person name="Bromfield E.S.P."/>
            <person name="Cloutier S."/>
        </authorList>
    </citation>
    <scope>NUCLEOTIDE SEQUENCE</scope>
    <source>
        <strain evidence="2">5S5</strain>
    </source>
</reference>
<keyword evidence="1" id="KW-1133">Transmembrane helix</keyword>
<evidence type="ECO:0008006" key="4">
    <source>
        <dbReference type="Google" id="ProtNLM"/>
    </source>
</evidence>
<evidence type="ECO:0000313" key="3">
    <source>
        <dbReference type="Proteomes" id="UP001432046"/>
    </source>
</evidence>
<keyword evidence="1" id="KW-0472">Membrane</keyword>